<dbReference type="RefSeq" id="WP_379730403.1">
    <property type="nucleotide sequence ID" value="NZ_JBHSWZ010000003.1"/>
</dbReference>
<protein>
    <submittedName>
        <fullName evidence="2">PadR family transcriptional regulator</fullName>
    </submittedName>
</protein>
<dbReference type="InterPro" id="IPR005149">
    <property type="entry name" value="Tscrpt_reg_PadR_N"/>
</dbReference>
<feature type="domain" description="Transcription regulator PadR N-terminal" evidence="1">
    <location>
        <begin position="78"/>
        <end position="138"/>
    </location>
</feature>
<dbReference type="EMBL" id="JBHUDH010000258">
    <property type="protein sequence ID" value="MFD1527814.1"/>
    <property type="molecule type" value="Genomic_DNA"/>
</dbReference>
<evidence type="ECO:0000313" key="3">
    <source>
        <dbReference type="Proteomes" id="UP001597111"/>
    </source>
</evidence>
<sequence length="161" mass="18239">MSRDRFECFECGFAAEDREGFDTHGLAMACPKCKSLRVEHVFTDDDDLIADGGVSWYDLTAFRRDCLLTLARMENDDARMHGLGMKERLGARYGDEINHGQIYPNLDALVDAGLVEKSALDRRTNSYTLTDAGWRMLREQREGWVELDVRRPAVADGGDDE</sequence>
<evidence type="ECO:0000259" key="1">
    <source>
        <dbReference type="Pfam" id="PF03551"/>
    </source>
</evidence>
<reference evidence="2 3" key="1">
    <citation type="journal article" date="2019" name="Int. J. Syst. Evol. Microbiol.">
        <title>The Global Catalogue of Microorganisms (GCM) 10K type strain sequencing project: providing services to taxonomists for standard genome sequencing and annotation.</title>
        <authorList>
            <consortium name="The Broad Institute Genomics Platform"/>
            <consortium name="The Broad Institute Genome Sequencing Center for Infectious Disease"/>
            <person name="Wu L."/>
            <person name="Ma J."/>
        </authorList>
    </citation>
    <scope>NUCLEOTIDE SEQUENCE [LARGE SCALE GENOMIC DNA]</scope>
    <source>
        <strain evidence="2 3">CGMCC 1.12285</strain>
    </source>
</reference>
<comment type="caution">
    <text evidence="2">The sequence shown here is derived from an EMBL/GenBank/DDBJ whole genome shotgun (WGS) entry which is preliminary data.</text>
</comment>
<organism evidence="2 3">
    <name type="scientific">Halolamina salina</name>
    <dbReference type="NCBI Taxonomy" id="1220023"/>
    <lineage>
        <taxon>Archaea</taxon>
        <taxon>Methanobacteriati</taxon>
        <taxon>Methanobacteriota</taxon>
        <taxon>Stenosarchaea group</taxon>
        <taxon>Halobacteria</taxon>
        <taxon>Halobacteriales</taxon>
        <taxon>Haloferacaceae</taxon>
    </lineage>
</organism>
<name>A0ABD6BBQ4_9EURY</name>
<dbReference type="AlphaFoldDB" id="A0ABD6BBQ4"/>
<dbReference type="Proteomes" id="UP001597111">
    <property type="component" value="Unassembled WGS sequence"/>
</dbReference>
<dbReference type="Pfam" id="PF03551">
    <property type="entry name" value="PadR"/>
    <property type="match status" value="1"/>
</dbReference>
<dbReference type="Gene3D" id="1.10.10.10">
    <property type="entry name" value="Winged helix-like DNA-binding domain superfamily/Winged helix DNA-binding domain"/>
    <property type="match status" value="1"/>
</dbReference>
<gene>
    <name evidence="2" type="ORF">ACFR9S_16155</name>
</gene>
<keyword evidence="3" id="KW-1185">Reference proteome</keyword>
<evidence type="ECO:0000313" key="2">
    <source>
        <dbReference type="EMBL" id="MFD1527814.1"/>
    </source>
</evidence>
<proteinExistence type="predicted"/>
<accession>A0ABD6BBQ4</accession>
<dbReference type="InterPro" id="IPR036388">
    <property type="entry name" value="WH-like_DNA-bd_sf"/>
</dbReference>
<dbReference type="SUPFAM" id="SSF46785">
    <property type="entry name" value="Winged helix' DNA-binding domain"/>
    <property type="match status" value="1"/>
</dbReference>
<dbReference type="InterPro" id="IPR036390">
    <property type="entry name" value="WH_DNA-bd_sf"/>
</dbReference>